<proteinExistence type="predicted"/>
<organism evidence="1 2">
    <name type="scientific">Brevundimonas diminuta</name>
    <name type="common">Pseudomonas diminuta</name>
    <dbReference type="NCBI Taxonomy" id="293"/>
    <lineage>
        <taxon>Bacteria</taxon>
        <taxon>Pseudomonadati</taxon>
        <taxon>Pseudomonadota</taxon>
        <taxon>Alphaproteobacteria</taxon>
        <taxon>Caulobacterales</taxon>
        <taxon>Caulobacteraceae</taxon>
        <taxon>Brevundimonas</taxon>
    </lineage>
</organism>
<accession>A0A1Z3LVM4</accession>
<sequence length="139" mass="15243">MKTAAQFHSPVAGDRLHEACVVPGLRVRFSGVIQSVPDGAEEDFVVRADRSGFAQQRAALFIEHEVAVGIQSQESREGFRRDPVGQRGAGQTCLGSLYHRVEGHGALSIEGLSLLRQSRPDRGLRRCQRVDGDHEQLSL</sequence>
<evidence type="ECO:0000313" key="1">
    <source>
        <dbReference type="EMBL" id="ASD26206.1"/>
    </source>
</evidence>
<reference evidence="1 2" key="2">
    <citation type="submission" date="2017-06" db="EMBL/GenBank/DDBJ databases">
        <authorList>
            <person name="Kim H.J."/>
            <person name="Triplett B.A."/>
        </authorList>
    </citation>
    <scope>NUCLEOTIDE SEQUENCE [LARGE SCALE GENOMIC DNA]</scope>
    <source>
        <strain evidence="1 2">BZC3</strain>
    </source>
</reference>
<name>A0A1Z3LVM4_BREDI</name>
<dbReference type="AlphaFoldDB" id="A0A1Z3LVM4"/>
<protein>
    <submittedName>
        <fullName evidence="1">Uncharacterized protein</fullName>
    </submittedName>
</protein>
<dbReference type="EMBL" id="CP021995">
    <property type="protein sequence ID" value="ASD26206.1"/>
    <property type="molecule type" value="Genomic_DNA"/>
</dbReference>
<dbReference type="Proteomes" id="UP000197024">
    <property type="component" value="Chromosome"/>
</dbReference>
<reference evidence="1 2" key="1">
    <citation type="submission" date="2017-06" db="EMBL/GenBank/DDBJ databases">
        <title>Biodegradation of gentamicin by bacterial consortia AMQD4 in synthetic medium and raw gentamicin sewage.</title>
        <authorList>
            <person name="Chang H."/>
            <person name="Feng Y."/>
            <person name="Li Z."/>
            <person name="Xue J."/>
            <person name="Cheng D."/>
        </authorList>
    </citation>
    <scope>NUCLEOTIDE SEQUENCE [LARGE SCALE GENOMIC DNA]</scope>
    <source>
        <strain evidence="1 2">BZC3</strain>
    </source>
</reference>
<evidence type="ECO:0000313" key="2">
    <source>
        <dbReference type="Proteomes" id="UP000197024"/>
    </source>
</evidence>
<gene>
    <name evidence="1" type="ORF">CD943_04470</name>
</gene>